<sequence length="83" mass="8522">MSIDDKPTQPRIRWAGIVWGALFTAFGVVTLVVLSTAANRLAFTSWADGLGPWGAALVALVGLGALLLVGGVLGAAGRAQRPH</sequence>
<evidence type="ECO:0000256" key="1">
    <source>
        <dbReference type="SAM" id="Phobius"/>
    </source>
</evidence>
<evidence type="ECO:0000313" key="3">
    <source>
        <dbReference type="Proteomes" id="UP001501594"/>
    </source>
</evidence>
<dbReference type="Proteomes" id="UP001501594">
    <property type="component" value="Unassembled WGS sequence"/>
</dbReference>
<comment type="caution">
    <text evidence="2">The sequence shown here is derived from an EMBL/GenBank/DDBJ whole genome shotgun (WGS) entry which is preliminary data.</text>
</comment>
<dbReference type="RefSeq" id="WP_344794424.1">
    <property type="nucleotide sequence ID" value="NZ_BAABAU010000001.1"/>
</dbReference>
<proteinExistence type="predicted"/>
<gene>
    <name evidence="2" type="ORF">GCM10022256_13830</name>
</gene>
<evidence type="ECO:0000313" key="2">
    <source>
        <dbReference type="EMBL" id="GAA4265771.1"/>
    </source>
</evidence>
<keyword evidence="1" id="KW-1133">Transmembrane helix</keyword>
<feature type="transmembrane region" description="Helical" evidence="1">
    <location>
        <begin position="12"/>
        <end position="33"/>
    </location>
</feature>
<keyword evidence="3" id="KW-1185">Reference proteome</keyword>
<keyword evidence="1" id="KW-0472">Membrane</keyword>
<accession>A0ABP8E0P0</accession>
<organism evidence="2 3">
    <name type="scientific">Frondihabitans peucedani</name>
    <dbReference type="NCBI Taxonomy" id="598626"/>
    <lineage>
        <taxon>Bacteria</taxon>
        <taxon>Bacillati</taxon>
        <taxon>Actinomycetota</taxon>
        <taxon>Actinomycetes</taxon>
        <taxon>Micrococcales</taxon>
        <taxon>Microbacteriaceae</taxon>
        <taxon>Frondihabitans</taxon>
    </lineage>
</organism>
<name>A0ABP8E0P0_9MICO</name>
<dbReference type="EMBL" id="BAABAU010000001">
    <property type="protein sequence ID" value="GAA4265771.1"/>
    <property type="molecule type" value="Genomic_DNA"/>
</dbReference>
<feature type="transmembrane region" description="Helical" evidence="1">
    <location>
        <begin position="53"/>
        <end position="76"/>
    </location>
</feature>
<keyword evidence="1" id="KW-0812">Transmembrane</keyword>
<reference evidence="3" key="1">
    <citation type="journal article" date="2019" name="Int. J. Syst. Evol. Microbiol.">
        <title>The Global Catalogue of Microorganisms (GCM) 10K type strain sequencing project: providing services to taxonomists for standard genome sequencing and annotation.</title>
        <authorList>
            <consortium name="The Broad Institute Genomics Platform"/>
            <consortium name="The Broad Institute Genome Sequencing Center for Infectious Disease"/>
            <person name="Wu L."/>
            <person name="Ma J."/>
        </authorList>
    </citation>
    <scope>NUCLEOTIDE SEQUENCE [LARGE SCALE GENOMIC DNA]</scope>
    <source>
        <strain evidence="3">JCM 17442</strain>
    </source>
</reference>
<protein>
    <submittedName>
        <fullName evidence="2">Uncharacterized protein</fullName>
    </submittedName>
</protein>